<dbReference type="Gene3D" id="1.20.1600.10">
    <property type="entry name" value="Outer membrane efflux proteins (OEP)"/>
    <property type="match status" value="1"/>
</dbReference>
<comment type="similarity">
    <text evidence="1 7">Belongs to the outer membrane factor (OMF) (TC 1.B.17) family.</text>
</comment>
<accession>A0A1C2FYH5</accession>
<dbReference type="GO" id="GO:0015562">
    <property type="term" value="F:efflux transmembrane transporter activity"/>
    <property type="evidence" value="ECO:0007669"/>
    <property type="project" value="InterPro"/>
</dbReference>
<dbReference type="EMBL" id="PSYR01000001">
    <property type="protein sequence ID" value="RCN59364.1"/>
    <property type="molecule type" value="Genomic_DNA"/>
</dbReference>
<proteinExistence type="inferred from homology"/>
<evidence type="ECO:0000256" key="2">
    <source>
        <dbReference type="ARBA" id="ARBA00022448"/>
    </source>
</evidence>
<keyword evidence="3" id="KW-1134">Transmembrane beta strand</keyword>
<reference evidence="8 9" key="1">
    <citation type="submission" date="2018-02" db="EMBL/GenBank/DDBJ databases">
        <title>Insights into the biology of acidophilic members of the Acidiferrobacteraceae family derived from comparative genomic analyses.</title>
        <authorList>
            <person name="Issotta F."/>
            <person name="Thyssen C."/>
            <person name="Mena C."/>
            <person name="Moya A."/>
            <person name="Bellenberg S."/>
            <person name="Sproer C."/>
            <person name="Covarrubias P.C."/>
            <person name="Sand W."/>
            <person name="Quatrini R."/>
            <person name="Vera M."/>
        </authorList>
    </citation>
    <scope>NUCLEOTIDE SEQUENCE [LARGE SCALE GENOMIC DNA]</scope>
    <source>
        <strain evidence="9">m-1</strain>
    </source>
</reference>
<evidence type="ECO:0000256" key="1">
    <source>
        <dbReference type="ARBA" id="ARBA00007613"/>
    </source>
</evidence>
<dbReference type="PANTHER" id="PTHR30026:SF20">
    <property type="entry name" value="OUTER MEMBRANE PROTEIN TOLC"/>
    <property type="match status" value="1"/>
</dbReference>
<evidence type="ECO:0000256" key="4">
    <source>
        <dbReference type="ARBA" id="ARBA00022692"/>
    </source>
</evidence>
<dbReference type="AlphaFoldDB" id="A0A1C2FYH5"/>
<dbReference type="Proteomes" id="UP000253250">
    <property type="component" value="Unassembled WGS sequence"/>
</dbReference>
<gene>
    <name evidence="8" type="ORF">C4900_06605</name>
</gene>
<dbReference type="PANTHER" id="PTHR30026">
    <property type="entry name" value="OUTER MEMBRANE PROTEIN TOLC"/>
    <property type="match status" value="1"/>
</dbReference>
<dbReference type="GO" id="GO:0015288">
    <property type="term" value="F:porin activity"/>
    <property type="evidence" value="ECO:0007669"/>
    <property type="project" value="TreeGrafter"/>
</dbReference>
<dbReference type="SUPFAM" id="SSF56954">
    <property type="entry name" value="Outer membrane efflux proteins (OEP)"/>
    <property type="match status" value="1"/>
</dbReference>
<sequence length="474" mass="51767">MLASLVMAGVGSAAAHGRSVTPGILDDPWGLMTRVAPPGTYSPGRHHLPRIRRPKRPPRAVLADLRSLPALTAWALRHNPRTALAWQEWRAEAAALGVAKSVWLPAVNGVFAAQRSATMVRAPAASVGPANGLYSTLSLDEVLFHFGYRRASVAKARAAFLAARYNVDDAIQQIALAVADRYYDLAEAHQDVAIYRYDVREARRVYTAARRLYHAHLKPITDLDLAKTLWAQARASLSEARGLERVRRGELAQAAGLPVGTPLSVVSLPAPAGPLPYTIRHWLQAALAHNPSLLADLALAREAHQAIREAAAQALPSVSLLGSAGNDEFPHGPDVNSFAVGLQINVPFNINFANTYRIEQQRATYRAARAQTREQAHRVLLAVWQAFYGLQSSMRSYHSATIATISARRALSGIGTQYRIGLANMLDLISAESNLVASRITQLRALTDYYRYRAALFRDSALIPRAAPTLHRPR</sequence>
<dbReference type="InterPro" id="IPR028351">
    <property type="entry name" value="CyaE"/>
</dbReference>
<keyword evidence="2 7" id="KW-0813">Transport</keyword>
<keyword evidence="4" id="KW-0812">Transmembrane</keyword>
<dbReference type="STRING" id="163359.A9R16_03135"/>
<keyword evidence="9" id="KW-1185">Reference proteome</keyword>
<evidence type="ECO:0000313" key="8">
    <source>
        <dbReference type="EMBL" id="RCN59364.1"/>
    </source>
</evidence>
<evidence type="ECO:0000313" key="9">
    <source>
        <dbReference type="Proteomes" id="UP000253250"/>
    </source>
</evidence>
<evidence type="ECO:0000256" key="7">
    <source>
        <dbReference type="PIRNR" id="PIRNR001892"/>
    </source>
</evidence>
<keyword evidence="7" id="KW-0354">Hemolysis</keyword>
<keyword evidence="7" id="KW-0204">Cytolysis</keyword>
<comment type="function">
    <text evidence="7">CyaE is necessary for transport of calmodulin-sensitive adenylate cyclase-hemolysin (cyclolysin).</text>
</comment>
<keyword evidence="5 7" id="KW-0472">Membrane</keyword>
<organism evidence="8 9">
    <name type="scientific">Acidiferrobacter thiooxydans</name>
    <dbReference type="NCBI Taxonomy" id="163359"/>
    <lineage>
        <taxon>Bacteria</taxon>
        <taxon>Pseudomonadati</taxon>
        <taxon>Pseudomonadota</taxon>
        <taxon>Gammaproteobacteria</taxon>
        <taxon>Acidiferrobacterales</taxon>
        <taxon>Acidiferrobacteraceae</taxon>
        <taxon>Acidiferrobacter</taxon>
    </lineage>
</organism>
<evidence type="ECO:0000256" key="3">
    <source>
        <dbReference type="ARBA" id="ARBA00022452"/>
    </source>
</evidence>
<dbReference type="GO" id="GO:1990281">
    <property type="term" value="C:efflux pump complex"/>
    <property type="evidence" value="ECO:0007669"/>
    <property type="project" value="TreeGrafter"/>
</dbReference>
<name>A0A1C2FYH5_9GAMM</name>
<dbReference type="InterPro" id="IPR051906">
    <property type="entry name" value="TolC-like"/>
</dbReference>
<dbReference type="GO" id="GO:0009279">
    <property type="term" value="C:cell outer membrane"/>
    <property type="evidence" value="ECO:0007669"/>
    <property type="project" value="UniProtKB-SubCell"/>
</dbReference>
<dbReference type="InterPro" id="IPR003423">
    <property type="entry name" value="OMP_efflux"/>
</dbReference>
<keyword evidence="6 7" id="KW-0998">Cell outer membrane</keyword>
<comment type="subcellular location">
    <subcellularLocation>
        <location evidence="7">Cell outer membrane</location>
        <topology evidence="7">Peripheral membrane protein</topology>
    </subcellularLocation>
</comment>
<dbReference type="Pfam" id="PF02321">
    <property type="entry name" value="OEP"/>
    <property type="match status" value="2"/>
</dbReference>
<dbReference type="GO" id="GO:0031640">
    <property type="term" value="P:killing of cells of another organism"/>
    <property type="evidence" value="ECO:0007669"/>
    <property type="project" value="UniProtKB-KW"/>
</dbReference>
<evidence type="ECO:0000256" key="6">
    <source>
        <dbReference type="ARBA" id="ARBA00023237"/>
    </source>
</evidence>
<protein>
    <recommendedName>
        <fullName evidence="7">Protein CyaE</fullName>
    </recommendedName>
</protein>
<dbReference type="PIRSF" id="PIRSF001892">
    <property type="entry name" value="CyaE"/>
    <property type="match status" value="1"/>
</dbReference>
<comment type="caution">
    <text evidence="8">The sequence shown here is derived from an EMBL/GenBank/DDBJ whole genome shotgun (WGS) entry which is preliminary data.</text>
</comment>
<evidence type="ECO:0000256" key="5">
    <source>
        <dbReference type="ARBA" id="ARBA00023136"/>
    </source>
</evidence>